<dbReference type="RefSeq" id="WP_078684500.1">
    <property type="nucleotide sequence ID" value="NZ_FUYA01000003.1"/>
</dbReference>
<protein>
    <submittedName>
        <fullName evidence="1">Uncharacterized protein</fullName>
    </submittedName>
</protein>
<dbReference type="EMBL" id="FUYA01000003">
    <property type="protein sequence ID" value="SKA69719.1"/>
    <property type="molecule type" value="Genomic_DNA"/>
</dbReference>
<keyword evidence="2" id="KW-1185">Reference proteome</keyword>
<dbReference type="AlphaFoldDB" id="A0A1T4VXT4"/>
<evidence type="ECO:0000313" key="2">
    <source>
        <dbReference type="Proteomes" id="UP000189733"/>
    </source>
</evidence>
<gene>
    <name evidence="1" type="ORF">SAMN02745702_01202</name>
</gene>
<organism evidence="1 2">
    <name type="scientific">Desulfobaculum bizertense DSM 18034</name>
    <dbReference type="NCBI Taxonomy" id="1121442"/>
    <lineage>
        <taxon>Bacteria</taxon>
        <taxon>Pseudomonadati</taxon>
        <taxon>Thermodesulfobacteriota</taxon>
        <taxon>Desulfovibrionia</taxon>
        <taxon>Desulfovibrionales</taxon>
        <taxon>Desulfovibrionaceae</taxon>
        <taxon>Desulfobaculum</taxon>
    </lineage>
</organism>
<reference evidence="1 2" key="1">
    <citation type="submission" date="2017-02" db="EMBL/GenBank/DDBJ databases">
        <authorList>
            <person name="Peterson S.W."/>
        </authorList>
    </citation>
    <scope>NUCLEOTIDE SEQUENCE [LARGE SCALE GENOMIC DNA]</scope>
    <source>
        <strain evidence="1 2">DSM 18034</strain>
    </source>
</reference>
<dbReference type="Proteomes" id="UP000189733">
    <property type="component" value="Unassembled WGS sequence"/>
</dbReference>
<name>A0A1T4VXT4_9BACT</name>
<dbReference type="STRING" id="1121442.SAMN02745702_01202"/>
<dbReference type="OrthoDB" id="5457682at2"/>
<sequence>MLKIQDIESVIDAMIPAIHNATISFHPQEEAEESWWVLICGACVDEDCEEERAEARAELEQKVAEAKVELYDFIWIWDKNGTAQLIHSRHSSKKSAEIQAHELSAKGLSVRIMPCFCTT</sequence>
<evidence type="ECO:0000313" key="1">
    <source>
        <dbReference type="EMBL" id="SKA69719.1"/>
    </source>
</evidence>
<accession>A0A1T4VXT4</accession>
<proteinExistence type="predicted"/>